<dbReference type="GO" id="GO:0005858">
    <property type="term" value="C:axonemal dynein complex"/>
    <property type="evidence" value="ECO:0007669"/>
    <property type="project" value="TreeGrafter"/>
</dbReference>
<gene>
    <name evidence="6" type="ORF">QYM36_004382</name>
</gene>
<sequence length="1386" mass="158800">VTQIIYHLKRAKWSYYERWNEADSKIRRLLRDAAEIVPFLGNLEMQIRPFYVCNPVKCAAQMPILITTVALLATACKPFATTENVTSLLLKVTNQILMVCKNHVTDRGKDCLWGLSYEAVRSRLESCLALMAAYRQSYHTALPPKKAKKKNLASSVCSEKGLFYFPTSVRCSIHSIFGKMDLLEERFGKLMTLMNILETHGDLLENRIDGLIVEDDESESSIVKKVVFRFENDLRKIEKGMKKMPGKPAKFTKHTGKICWLMHLIRSLDEDSAALSKNFSDEIPEVDTALKKAEALRNKLIDAMDGLTLNWYPLKMRQFEELMGSAIFVETSGVWKTNISKEVQKGIIETRIAIRNNINIDPFSSLVFNKMKPILKNQRKFEILLWRHSTLTKTIEAELQPMLALHIEHLSQCLKIGSASVWWSTPSNILDEYCEKFGKCLNDFDLLLKRTSKIRKINIQECLIEMKNIEIIQMNRKNPKTIEKLVKIVDQQCQAATSRIQKLNQEIMAAVDELTSSILEPPKKYLDNIEWNIESAISDRDSTSLPVLDNLHTPLVTLGYMKVNNTTKRKEMKRSASYTGCLMGVERLQPPTLERRVSLIERWNTFEQPGNHPNLPLIEPSEEYRTGNPFPKQKLSLHPRFSSGTTIPETIKAQRERKHKRAQPIVPLQSPNRGKILKPDVPGVEKSTLMQKVDSRSLSLYKTSDSHFSKVQSNANTSLQLLSDDASSSATQSLGPRLKEAELQSRSFLVKYRANMQKKVFGILVTLLVNEISSLRNLVLCSIDVPETVKPVLKVTLTRTTSLCMNPSWQELQESLLSLGKRILAISRSISDWTEKGNLFVKVYDHKQVIKALSELMKNVDRIEEVYVDAFQKWEALKELWQTDKSVVLSEFIAKSPSVWDYEDEFLRLRDLGEIIAESPSELRYGGLSVFTDVLKQQLMSEISSRRYIFGEALREKVKVEGDALWSLCKSLERKLENDYAGLEGTKAAMDLLKELRNHEADADIAIAPIEDANIILAQAGLLVTEEETQSVRSLRKEWHSLQQKAHDLHQKLVAVQPILRKQLLKDLKQFRKSCKSFYMSYHERGPMVSGLSPKEASDRLHAFQGEFEELWCSQVAYSACSELFGIQHTDVPELLRIRKELNLLQKLYKLYNDVVDRIGEYHDILWADVNVEAINNELVEFQLRCRKLPKGLKEWPAFQALKRMLDDLAEICPLLELMSNKAMKVRHWNRLSEVTGHSLETDNGDLRLKTVISAPLLCHKEDVEDICISALKERDIEAKLGQVTTDWADRELQFLTFKSRGELLLRGDATAEIMAELDDSLMVLTSLVSNRYNAPFRDKIQHWVSDLSQTNEVLERWLFVQNLWVYLEAVFVGGDIARQLPREAE</sequence>
<dbReference type="Gene3D" id="1.20.140.100">
    <property type="entry name" value="Dynein heavy chain, N-terminal domain 2"/>
    <property type="match status" value="1"/>
</dbReference>
<dbReference type="GO" id="GO:0045505">
    <property type="term" value="F:dynein intermediate chain binding"/>
    <property type="evidence" value="ECO:0007669"/>
    <property type="project" value="InterPro"/>
</dbReference>
<feature type="domain" description="Dynein heavy chain tail" evidence="4">
    <location>
        <begin position="1"/>
        <end position="200"/>
    </location>
</feature>
<evidence type="ECO:0000313" key="6">
    <source>
        <dbReference type="EMBL" id="KAK2720477.1"/>
    </source>
</evidence>
<dbReference type="Gene3D" id="1.10.287.2620">
    <property type="match status" value="1"/>
</dbReference>
<evidence type="ECO:0000313" key="7">
    <source>
        <dbReference type="Proteomes" id="UP001187531"/>
    </source>
</evidence>
<organism evidence="6 7">
    <name type="scientific">Artemia franciscana</name>
    <name type="common">Brine shrimp</name>
    <name type="synonym">Artemia sanfranciscana</name>
    <dbReference type="NCBI Taxonomy" id="6661"/>
    <lineage>
        <taxon>Eukaryota</taxon>
        <taxon>Metazoa</taxon>
        <taxon>Ecdysozoa</taxon>
        <taxon>Arthropoda</taxon>
        <taxon>Crustacea</taxon>
        <taxon>Branchiopoda</taxon>
        <taxon>Anostraca</taxon>
        <taxon>Artemiidae</taxon>
        <taxon>Artemia</taxon>
    </lineage>
</organism>
<dbReference type="Pfam" id="PF08393">
    <property type="entry name" value="DHC_N2"/>
    <property type="match status" value="1"/>
</dbReference>
<dbReference type="InterPro" id="IPR013594">
    <property type="entry name" value="Dynein_heavy_tail"/>
</dbReference>
<comment type="similarity">
    <text evidence="1">Belongs to the dynein heavy chain family.</text>
</comment>
<dbReference type="PANTHER" id="PTHR46532">
    <property type="entry name" value="MALE FERTILITY FACTOR KL5"/>
    <property type="match status" value="1"/>
</dbReference>
<dbReference type="InterPro" id="IPR042222">
    <property type="entry name" value="Dynein_2_N"/>
</dbReference>
<feature type="coiled-coil region" evidence="2">
    <location>
        <begin position="486"/>
        <end position="513"/>
    </location>
</feature>
<name>A0AA88L833_ARTSF</name>
<evidence type="ECO:0000256" key="3">
    <source>
        <dbReference type="SAM" id="MobiDB-lite"/>
    </source>
</evidence>
<dbReference type="Pfam" id="PF08385">
    <property type="entry name" value="DHC_N1"/>
    <property type="match status" value="2"/>
</dbReference>
<dbReference type="Proteomes" id="UP001187531">
    <property type="component" value="Unassembled WGS sequence"/>
</dbReference>
<dbReference type="EMBL" id="JAVRJZ010000007">
    <property type="protein sequence ID" value="KAK2720477.1"/>
    <property type="molecule type" value="Genomic_DNA"/>
</dbReference>
<dbReference type="PANTHER" id="PTHR46532:SF4">
    <property type="entry name" value="AAA+ ATPASE DOMAIN-CONTAINING PROTEIN"/>
    <property type="match status" value="1"/>
</dbReference>
<keyword evidence="2" id="KW-0175">Coiled coil</keyword>
<protein>
    <recommendedName>
        <fullName evidence="8">Dynein heavy chain</fullName>
    </recommendedName>
</protein>
<evidence type="ECO:0000259" key="4">
    <source>
        <dbReference type="Pfam" id="PF08385"/>
    </source>
</evidence>
<feature type="region of interest" description="Disordered" evidence="3">
    <location>
        <begin position="653"/>
        <end position="689"/>
    </location>
</feature>
<comment type="caution">
    <text evidence="6">The sequence shown here is derived from an EMBL/GenBank/DDBJ whole genome shotgun (WGS) entry which is preliminary data.</text>
</comment>
<feature type="non-terminal residue" evidence="6">
    <location>
        <position position="1386"/>
    </location>
</feature>
<accession>A0AA88L833</accession>
<dbReference type="InterPro" id="IPR026983">
    <property type="entry name" value="DHC"/>
</dbReference>
<proteinExistence type="inferred from homology"/>
<reference evidence="6" key="1">
    <citation type="submission" date="2023-07" db="EMBL/GenBank/DDBJ databases">
        <title>Chromosome-level genome assembly of Artemia franciscana.</title>
        <authorList>
            <person name="Jo E."/>
        </authorList>
    </citation>
    <scope>NUCLEOTIDE SEQUENCE</scope>
    <source>
        <tissue evidence="6">Whole body</tissue>
    </source>
</reference>
<evidence type="ECO:0000256" key="2">
    <source>
        <dbReference type="SAM" id="Coils"/>
    </source>
</evidence>
<keyword evidence="7" id="KW-1185">Reference proteome</keyword>
<dbReference type="InterPro" id="IPR013602">
    <property type="entry name" value="Dynein_heavy_linker"/>
</dbReference>
<evidence type="ECO:0000256" key="1">
    <source>
        <dbReference type="ARBA" id="ARBA00008887"/>
    </source>
</evidence>
<dbReference type="GO" id="GO:0051959">
    <property type="term" value="F:dynein light intermediate chain binding"/>
    <property type="evidence" value="ECO:0007669"/>
    <property type="project" value="InterPro"/>
</dbReference>
<feature type="domain" description="Dynein heavy chain linker" evidence="5">
    <location>
        <begin position="1137"/>
        <end position="1385"/>
    </location>
</feature>
<evidence type="ECO:0000259" key="5">
    <source>
        <dbReference type="Pfam" id="PF08393"/>
    </source>
</evidence>
<feature type="domain" description="Dynein heavy chain tail" evidence="4">
    <location>
        <begin position="224"/>
        <end position="426"/>
    </location>
</feature>
<evidence type="ECO:0008006" key="8">
    <source>
        <dbReference type="Google" id="ProtNLM"/>
    </source>
</evidence>
<feature type="non-terminal residue" evidence="6">
    <location>
        <position position="1"/>
    </location>
</feature>
<dbReference type="GO" id="GO:0007018">
    <property type="term" value="P:microtubule-based movement"/>
    <property type="evidence" value="ECO:0007669"/>
    <property type="project" value="InterPro"/>
</dbReference>